<accession>A0A3P8E7H0</accession>
<dbReference type="EMBL" id="UZAH01041224">
    <property type="protein sequence ID" value="VDP59922.1"/>
    <property type="molecule type" value="Genomic_DNA"/>
</dbReference>
<proteinExistence type="predicted"/>
<gene>
    <name evidence="1" type="ORF">HPBE_LOCUS26901</name>
</gene>
<evidence type="ECO:0000313" key="1">
    <source>
        <dbReference type="EMBL" id="VDP59922.1"/>
    </source>
</evidence>
<dbReference type="OrthoDB" id="5855206at2759"/>
<reference evidence="1" key="1">
    <citation type="submission" date="2018-11" db="EMBL/GenBank/DDBJ databases">
        <authorList>
            <consortium name="Pathogen Informatics"/>
        </authorList>
    </citation>
    <scope>NUCLEOTIDE SEQUENCE [LARGE SCALE GENOMIC DNA]</scope>
</reference>
<name>A0A3P8E7H0_HELPZ</name>
<protein>
    <submittedName>
        <fullName evidence="1">Uncharacterized protein</fullName>
    </submittedName>
</protein>
<dbReference type="AlphaFoldDB" id="A0A3P8E7H0"/>
<organism evidence="1">
    <name type="scientific">Heligmosomoides polygyrus</name>
    <name type="common">Parasitic roundworm</name>
    <dbReference type="NCBI Taxonomy" id="6339"/>
    <lineage>
        <taxon>Eukaryota</taxon>
        <taxon>Metazoa</taxon>
        <taxon>Ecdysozoa</taxon>
        <taxon>Nematoda</taxon>
        <taxon>Chromadorea</taxon>
        <taxon>Rhabditida</taxon>
        <taxon>Rhabditina</taxon>
        <taxon>Rhabditomorpha</taxon>
        <taxon>Strongyloidea</taxon>
        <taxon>Heligmosomidae</taxon>
        <taxon>Heligmosomoides</taxon>
    </lineage>
</organism>
<sequence>MIAAMTEKACSLVYRLEEKYLDDDDAHMDQGLVLTNFADLAWNSIRWDCVVSVLKHIPRLRTLNLSFNPLDGEIVTLMICFSPRRERALRKSHTCDRGSMGFIGAVKILPNHIPLH</sequence>